<evidence type="ECO:0000256" key="3">
    <source>
        <dbReference type="ARBA" id="ARBA00022692"/>
    </source>
</evidence>
<proteinExistence type="predicted"/>
<keyword evidence="3 7" id="KW-0812">Transmembrane</keyword>
<feature type="transmembrane region" description="Helical" evidence="7">
    <location>
        <begin position="293"/>
        <end position="316"/>
    </location>
</feature>
<evidence type="ECO:0000313" key="9">
    <source>
        <dbReference type="Proteomes" id="UP000268823"/>
    </source>
</evidence>
<evidence type="ECO:0000256" key="4">
    <source>
        <dbReference type="ARBA" id="ARBA00022989"/>
    </source>
</evidence>
<feature type="transmembrane region" description="Helical" evidence="7">
    <location>
        <begin position="59"/>
        <end position="85"/>
    </location>
</feature>
<gene>
    <name evidence="8" type="ORF">D0861_06674</name>
</gene>
<keyword evidence="2" id="KW-0813">Transport</keyword>
<dbReference type="Pfam" id="PF13520">
    <property type="entry name" value="AA_permease_2"/>
    <property type="match status" value="1"/>
</dbReference>
<comment type="subcellular location">
    <subcellularLocation>
        <location evidence="1">Membrane</location>
        <topology evidence="1">Multi-pass membrane protein</topology>
    </subcellularLocation>
</comment>
<evidence type="ECO:0000256" key="1">
    <source>
        <dbReference type="ARBA" id="ARBA00004141"/>
    </source>
</evidence>
<accession>A0A3M7F824</accession>
<dbReference type="GO" id="GO:0016020">
    <property type="term" value="C:membrane"/>
    <property type="evidence" value="ECO:0007669"/>
    <property type="project" value="UniProtKB-SubCell"/>
</dbReference>
<dbReference type="PANTHER" id="PTHR45649">
    <property type="entry name" value="AMINO-ACID PERMEASE BAT1"/>
    <property type="match status" value="1"/>
</dbReference>
<dbReference type="GO" id="GO:0022857">
    <property type="term" value="F:transmembrane transporter activity"/>
    <property type="evidence" value="ECO:0007669"/>
    <property type="project" value="InterPro"/>
</dbReference>
<name>A0A3M7F824_HORWE</name>
<dbReference type="OrthoDB" id="3257095at2759"/>
<feature type="transmembrane region" description="Helical" evidence="7">
    <location>
        <begin position="140"/>
        <end position="164"/>
    </location>
</feature>
<sequence length="533" mass="56859">MNALESKSMAYELHRPVPAGGSHGLEENKDPGVHTGTGQDAVDMARLGRKQEFKRNFHSWAVVGLSSVIMATWVALLGSASFSLIDGGYAGTVYTYIAVWLLTIPVTLSLAEMASIGRAPTSGGQYHWTSEFAPPSSQRFLSYIVGWLSSLGWQAAIATTAYGAGNVILQMGAISYPSYVPTKWHATLMTMGVTMLSVFFNTLGARHLPLFESLILILHIVGFLAVIITLGVLAPKAPAEQVFTEFSNFGGWTSIGGACVVGMLTATGSLGGSDSPAHIAEEVRNASVVVPRMMITTIILNGILGLAMIIMFCFCITDLQSHIWFSASAFPYVDVFLAATNSKGGTVALVSIIAALNICANLSVVAAGSRQTWAFARDNGLPFSSTLRKITTIGTPIPLYSVFASLIITVVVSLLNLAGSTAFNSVVGLLSGSGGVSYSISRSCVLWKRITGQPLPHAPFRLGIWGIPINIIAVAYCIVLTTMSFFPMFAAVSVETMDWGIAMFGGATILCMVYYFVWGNKFYQPPAVHLNKD</sequence>
<feature type="transmembrane region" description="Helical" evidence="7">
    <location>
        <begin position="97"/>
        <end position="119"/>
    </location>
</feature>
<dbReference type="InterPro" id="IPR002293">
    <property type="entry name" value="AA/rel_permease1"/>
</dbReference>
<dbReference type="PIRSF" id="PIRSF006060">
    <property type="entry name" value="AA_transporter"/>
    <property type="match status" value="1"/>
</dbReference>
<dbReference type="Gene3D" id="1.20.1740.10">
    <property type="entry name" value="Amino acid/polyamine transporter I"/>
    <property type="match status" value="1"/>
</dbReference>
<evidence type="ECO:0000256" key="7">
    <source>
        <dbReference type="SAM" id="Phobius"/>
    </source>
</evidence>
<reference evidence="8 9" key="1">
    <citation type="journal article" date="2018" name="BMC Genomics">
        <title>Genomic evidence for intraspecific hybridization in a clonal and extremely halotolerant yeast.</title>
        <authorList>
            <person name="Gostincar C."/>
            <person name="Stajich J.E."/>
            <person name="Zupancic J."/>
            <person name="Zalar P."/>
            <person name="Gunde-Cimerman N."/>
        </authorList>
    </citation>
    <scope>NUCLEOTIDE SEQUENCE [LARGE SCALE GENOMIC DNA]</scope>
    <source>
        <strain evidence="8 9">EXF-2788</strain>
    </source>
</reference>
<dbReference type="EMBL" id="QWIR01000140">
    <property type="protein sequence ID" value="RMY84982.1"/>
    <property type="molecule type" value="Genomic_DNA"/>
</dbReference>
<keyword evidence="5 7" id="KW-0472">Membrane</keyword>
<feature type="transmembrane region" description="Helical" evidence="7">
    <location>
        <begin position="184"/>
        <end position="203"/>
    </location>
</feature>
<feature type="transmembrane region" description="Helical" evidence="7">
    <location>
        <begin position="462"/>
        <end position="487"/>
    </location>
</feature>
<dbReference type="AlphaFoldDB" id="A0A3M7F824"/>
<feature type="transmembrane region" description="Helical" evidence="7">
    <location>
        <begin position="215"/>
        <end position="234"/>
    </location>
</feature>
<feature type="transmembrane region" description="Helical" evidence="7">
    <location>
        <begin position="397"/>
        <end position="415"/>
    </location>
</feature>
<feature type="transmembrane region" description="Helical" evidence="7">
    <location>
        <begin position="499"/>
        <end position="517"/>
    </location>
</feature>
<protein>
    <recommendedName>
        <fullName evidence="10">Amino acid permease/ SLC12A domain-containing protein</fullName>
    </recommendedName>
</protein>
<dbReference type="VEuPathDB" id="FungiDB:BTJ68_00538"/>
<evidence type="ECO:0000313" key="8">
    <source>
        <dbReference type="EMBL" id="RMY84982.1"/>
    </source>
</evidence>
<evidence type="ECO:0000256" key="5">
    <source>
        <dbReference type="ARBA" id="ARBA00023136"/>
    </source>
</evidence>
<feature type="transmembrane region" description="Helical" evidence="7">
    <location>
        <begin position="421"/>
        <end position="441"/>
    </location>
</feature>
<keyword evidence="4 7" id="KW-1133">Transmembrane helix</keyword>
<feature type="transmembrane region" description="Helical" evidence="7">
    <location>
        <begin position="346"/>
        <end position="367"/>
    </location>
</feature>
<evidence type="ECO:0000256" key="2">
    <source>
        <dbReference type="ARBA" id="ARBA00022448"/>
    </source>
</evidence>
<feature type="region of interest" description="Disordered" evidence="6">
    <location>
        <begin position="17"/>
        <end position="38"/>
    </location>
</feature>
<organism evidence="8 9">
    <name type="scientific">Hortaea werneckii</name>
    <name type="common">Black yeast</name>
    <name type="synonym">Cladosporium werneckii</name>
    <dbReference type="NCBI Taxonomy" id="91943"/>
    <lineage>
        <taxon>Eukaryota</taxon>
        <taxon>Fungi</taxon>
        <taxon>Dikarya</taxon>
        <taxon>Ascomycota</taxon>
        <taxon>Pezizomycotina</taxon>
        <taxon>Dothideomycetes</taxon>
        <taxon>Dothideomycetidae</taxon>
        <taxon>Mycosphaerellales</taxon>
        <taxon>Teratosphaeriaceae</taxon>
        <taxon>Hortaea</taxon>
    </lineage>
</organism>
<evidence type="ECO:0000256" key="6">
    <source>
        <dbReference type="SAM" id="MobiDB-lite"/>
    </source>
</evidence>
<dbReference type="Proteomes" id="UP000268823">
    <property type="component" value="Unassembled WGS sequence"/>
</dbReference>
<dbReference type="PANTHER" id="PTHR45649:SF2">
    <property type="entry name" value="ACID PERMEASE, PUTATIVE-RELATED"/>
    <property type="match status" value="1"/>
</dbReference>
<comment type="caution">
    <text evidence="8">The sequence shown here is derived from an EMBL/GenBank/DDBJ whole genome shotgun (WGS) entry which is preliminary data.</text>
</comment>
<evidence type="ECO:0008006" key="10">
    <source>
        <dbReference type="Google" id="ProtNLM"/>
    </source>
</evidence>